<gene>
    <name evidence="1" type="ORF">S01H4_14286</name>
</gene>
<protein>
    <submittedName>
        <fullName evidence="1">Uncharacterized protein</fullName>
    </submittedName>
</protein>
<sequence>MLAGGLSLGLMILPTIIKTTEEAVKSIPQSFREGSLA</sequence>
<accession>X0ZQQ3</accession>
<feature type="non-terminal residue" evidence="1">
    <location>
        <position position="37"/>
    </location>
</feature>
<dbReference type="AlphaFoldDB" id="X0ZQQ3"/>
<name>X0ZQQ3_9ZZZZ</name>
<proteinExistence type="predicted"/>
<organism evidence="1">
    <name type="scientific">marine sediment metagenome</name>
    <dbReference type="NCBI Taxonomy" id="412755"/>
    <lineage>
        <taxon>unclassified sequences</taxon>
        <taxon>metagenomes</taxon>
        <taxon>ecological metagenomes</taxon>
    </lineage>
</organism>
<comment type="caution">
    <text evidence="1">The sequence shown here is derived from an EMBL/GenBank/DDBJ whole genome shotgun (WGS) entry which is preliminary data.</text>
</comment>
<dbReference type="EMBL" id="BART01006265">
    <property type="protein sequence ID" value="GAG60402.1"/>
    <property type="molecule type" value="Genomic_DNA"/>
</dbReference>
<evidence type="ECO:0000313" key="1">
    <source>
        <dbReference type="EMBL" id="GAG60402.1"/>
    </source>
</evidence>
<reference evidence="1" key="1">
    <citation type="journal article" date="2014" name="Front. Microbiol.">
        <title>High frequency of phylogenetically diverse reductive dehalogenase-homologous genes in deep subseafloor sedimentary metagenomes.</title>
        <authorList>
            <person name="Kawai M."/>
            <person name="Futagami T."/>
            <person name="Toyoda A."/>
            <person name="Takaki Y."/>
            <person name="Nishi S."/>
            <person name="Hori S."/>
            <person name="Arai W."/>
            <person name="Tsubouchi T."/>
            <person name="Morono Y."/>
            <person name="Uchiyama I."/>
            <person name="Ito T."/>
            <person name="Fujiyama A."/>
            <person name="Inagaki F."/>
            <person name="Takami H."/>
        </authorList>
    </citation>
    <scope>NUCLEOTIDE SEQUENCE</scope>
    <source>
        <strain evidence="1">Expedition CK06-06</strain>
    </source>
</reference>